<accession>A0A4C1WMW9</accession>
<dbReference type="Proteomes" id="UP000299102">
    <property type="component" value="Unassembled WGS sequence"/>
</dbReference>
<keyword evidence="2" id="KW-1185">Reference proteome</keyword>
<reference evidence="1 2" key="1">
    <citation type="journal article" date="2019" name="Commun. Biol.">
        <title>The bagworm genome reveals a unique fibroin gene that provides high tensile strength.</title>
        <authorList>
            <person name="Kono N."/>
            <person name="Nakamura H."/>
            <person name="Ohtoshi R."/>
            <person name="Tomita M."/>
            <person name="Numata K."/>
            <person name="Arakawa K."/>
        </authorList>
    </citation>
    <scope>NUCLEOTIDE SEQUENCE [LARGE SCALE GENOMIC DNA]</scope>
</reference>
<protein>
    <submittedName>
        <fullName evidence="1">Uncharacterized protein</fullName>
    </submittedName>
</protein>
<organism evidence="1 2">
    <name type="scientific">Eumeta variegata</name>
    <name type="common">Bagworm moth</name>
    <name type="synonym">Eumeta japonica</name>
    <dbReference type="NCBI Taxonomy" id="151549"/>
    <lineage>
        <taxon>Eukaryota</taxon>
        <taxon>Metazoa</taxon>
        <taxon>Ecdysozoa</taxon>
        <taxon>Arthropoda</taxon>
        <taxon>Hexapoda</taxon>
        <taxon>Insecta</taxon>
        <taxon>Pterygota</taxon>
        <taxon>Neoptera</taxon>
        <taxon>Endopterygota</taxon>
        <taxon>Lepidoptera</taxon>
        <taxon>Glossata</taxon>
        <taxon>Ditrysia</taxon>
        <taxon>Tineoidea</taxon>
        <taxon>Psychidae</taxon>
        <taxon>Oiketicinae</taxon>
        <taxon>Eumeta</taxon>
    </lineage>
</organism>
<gene>
    <name evidence="1" type="ORF">EVAR_96245_1</name>
</gene>
<proteinExistence type="predicted"/>
<sequence length="128" mass="14008">MARNRAHTSQSATIALSAGRRVVDTTSIHECAVPRRCSHREPVLFEADLLHIVLEKSQSVMAIIKGYRTVSCKTACAFVAGSSPWNLEAKGLKKEPSAECHHSDKQLDIYDMPYLGSAGRNLDDRIGG</sequence>
<name>A0A4C1WMW9_EUMVA</name>
<evidence type="ECO:0000313" key="2">
    <source>
        <dbReference type="Proteomes" id="UP000299102"/>
    </source>
</evidence>
<evidence type="ECO:0000313" key="1">
    <source>
        <dbReference type="EMBL" id="GBP51649.1"/>
    </source>
</evidence>
<dbReference type="EMBL" id="BGZK01000585">
    <property type="protein sequence ID" value="GBP51649.1"/>
    <property type="molecule type" value="Genomic_DNA"/>
</dbReference>
<comment type="caution">
    <text evidence="1">The sequence shown here is derived from an EMBL/GenBank/DDBJ whole genome shotgun (WGS) entry which is preliminary data.</text>
</comment>
<dbReference type="AlphaFoldDB" id="A0A4C1WMW9"/>